<reference evidence="2" key="2">
    <citation type="submission" date="2025-08" db="UniProtKB">
        <authorList>
            <consortium name="RefSeq"/>
        </authorList>
    </citation>
    <scope>IDENTIFICATION</scope>
    <source>
        <tissue evidence="2">Leaf</tissue>
    </source>
</reference>
<proteinExistence type="predicted"/>
<protein>
    <submittedName>
        <fullName evidence="2">Uncharacterized protein LOC142181754</fullName>
    </submittedName>
</protein>
<evidence type="ECO:0000313" key="1">
    <source>
        <dbReference type="Proteomes" id="UP000790787"/>
    </source>
</evidence>
<reference evidence="1" key="1">
    <citation type="journal article" date="2014" name="Nat. Commun.">
        <title>The tobacco genome sequence and its comparison with those of tomato and potato.</title>
        <authorList>
            <person name="Sierro N."/>
            <person name="Battey J.N."/>
            <person name="Ouadi S."/>
            <person name="Bakaher N."/>
            <person name="Bovet L."/>
            <person name="Willig A."/>
            <person name="Goepfert S."/>
            <person name="Peitsch M.C."/>
            <person name="Ivanov N.V."/>
        </authorList>
    </citation>
    <scope>NUCLEOTIDE SEQUENCE [LARGE SCALE GENOMIC DNA]</scope>
</reference>
<evidence type="ECO:0000313" key="2">
    <source>
        <dbReference type="RefSeq" id="XP_075111363.1"/>
    </source>
</evidence>
<name>A0AC58UPE1_TOBAC</name>
<dbReference type="RefSeq" id="XP_075111363.1">
    <property type="nucleotide sequence ID" value="XM_075255262.1"/>
</dbReference>
<accession>A0AC58UPE1</accession>
<dbReference type="Proteomes" id="UP000790787">
    <property type="component" value="Chromosome 6"/>
</dbReference>
<keyword evidence="1" id="KW-1185">Reference proteome</keyword>
<gene>
    <name evidence="2" type="primary">LOC142181754</name>
</gene>
<sequence>MGTPETENFSPNPASPLFIHSSHIPEIFLVLAPFSESGFGGLKRKMNIALSAKNKIAFVDGTCTRPTTSGPQQKICDRCNNMVISWYETANRAKNFELKCELAYTSQGALDIASYFNKLKRLWDELGVTCTNHAQRCVCAAKPGIQQEDEDNKLFQFLMGLNEVYVGVRINFLMMQPPPTLDSAYNILLNDEK</sequence>
<organism evidence="1 2">
    <name type="scientific">Nicotiana tabacum</name>
    <name type="common">Common tobacco</name>
    <dbReference type="NCBI Taxonomy" id="4097"/>
    <lineage>
        <taxon>Eukaryota</taxon>
        <taxon>Viridiplantae</taxon>
        <taxon>Streptophyta</taxon>
        <taxon>Embryophyta</taxon>
        <taxon>Tracheophyta</taxon>
        <taxon>Spermatophyta</taxon>
        <taxon>Magnoliopsida</taxon>
        <taxon>eudicotyledons</taxon>
        <taxon>Gunneridae</taxon>
        <taxon>Pentapetalae</taxon>
        <taxon>asterids</taxon>
        <taxon>lamiids</taxon>
        <taxon>Solanales</taxon>
        <taxon>Solanaceae</taxon>
        <taxon>Nicotianoideae</taxon>
        <taxon>Nicotianeae</taxon>
        <taxon>Nicotiana</taxon>
    </lineage>
</organism>